<dbReference type="Proteomes" id="UP001432062">
    <property type="component" value="Chromosome"/>
</dbReference>
<evidence type="ECO:0000313" key="1">
    <source>
        <dbReference type="EMBL" id="WUV49795.1"/>
    </source>
</evidence>
<evidence type="ECO:0000313" key="2">
    <source>
        <dbReference type="Proteomes" id="UP001432062"/>
    </source>
</evidence>
<accession>A0ABZ1Z5T6</accession>
<sequence length="107" mass="11673">MARRSMGSKWEEFGAHLEGAPGRLPVEVRRSIRARASGEEGAAGVPDDLADFVELVAERSYRLTEKNITALAEAGRSDDEIFEAAVVAACGAADRRLRAARRCWEGR</sequence>
<dbReference type="RefSeq" id="WP_329414398.1">
    <property type="nucleotide sequence ID" value="NZ_CP109441.1"/>
</dbReference>
<dbReference type="SUPFAM" id="SSF69118">
    <property type="entry name" value="AhpD-like"/>
    <property type="match status" value="1"/>
</dbReference>
<reference evidence="1" key="1">
    <citation type="submission" date="2022-10" db="EMBL/GenBank/DDBJ databases">
        <title>The complete genomes of actinobacterial strains from the NBC collection.</title>
        <authorList>
            <person name="Joergensen T.S."/>
            <person name="Alvarez Arevalo M."/>
            <person name="Sterndorff E.B."/>
            <person name="Faurdal D."/>
            <person name="Vuksanovic O."/>
            <person name="Mourched A.-S."/>
            <person name="Charusanti P."/>
            <person name="Shaw S."/>
            <person name="Blin K."/>
            <person name="Weber T."/>
        </authorList>
    </citation>
    <scope>NUCLEOTIDE SEQUENCE</scope>
    <source>
        <strain evidence="1">NBC_01482</strain>
    </source>
</reference>
<gene>
    <name evidence="1" type="ORF">OG563_17320</name>
</gene>
<protein>
    <submittedName>
        <fullName evidence="1">Uncharacterized protein</fullName>
    </submittedName>
</protein>
<name>A0ABZ1Z5T6_9NOCA</name>
<dbReference type="Gene3D" id="1.20.1290.10">
    <property type="entry name" value="AhpD-like"/>
    <property type="match status" value="1"/>
</dbReference>
<keyword evidence="2" id="KW-1185">Reference proteome</keyword>
<dbReference type="InterPro" id="IPR029032">
    <property type="entry name" value="AhpD-like"/>
</dbReference>
<organism evidence="1 2">
    <name type="scientific">Nocardia vinacea</name>
    <dbReference type="NCBI Taxonomy" id="96468"/>
    <lineage>
        <taxon>Bacteria</taxon>
        <taxon>Bacillati</taxon>
        <taxon>Actinomycetota</taxon>
        <taxon>Actinomycetes</taxon>
        <taxon>Mycobacteriales</taxon>
        <taxon>Nocardiaceae</taxon>
        <taxon>Nocardia</taxon>
    </lineage>
</organism>
<proteinExistence type="predicted"/>
<dbReference type="EMBL" id="CP109441">
    <property type="protein sequence ID" value="WUV49795.1"/>
    <property type="molecule type" value="Genomic_DNA"/>
</dbReference>